<accession>A0ABY5SEC9</accession>
<dbReference type="SUPFAM" id="SSF51182">
    <property type="entry name" value="RmlC-like cupins"/>
    <property type="match status" value="1"/>
</dbReference>
<dbReference type="InterPro" id="IPR011051">
    <property type="entry name" value="RmlC_Cupin_sf"/>
</dbReference>
<keyword evidence="6" id="KW-0408">Iron</keyword>
<evidence type="ECO:0000259" key="7">
    <source>
        <dbReference type="Pfam" id="PF20510"/>
    </source>
</evidence>
<evidence type="ECO:0000256" key="2">
    <source>
        <dbReference type="ARBA" id="ARBA00007757"/>
    </source>
</evidence>
<evidence type="ECO:0000256" key="5">
    <source>
        <dbReference type="ARBA" id="ARBA00023002"/>
    </source>
</evidence>
<comment type="similarity">
    <text evidence="2">Belongs to the homogentisate dioxygenase family.</text>
</comment>
<dbReference type="Pfam" id="PF20510">
    <property type="entry name" value="HgmA_N"/>
    <property type="match status" value="1"/>
</dbReference>
<comment type="cofactor">
    <cofactor evidence="1">
        <name>Fe cation</name>
        <dbReference type="ChEBI" id="CHEBI:24875"/>
    </cofactor>
</comment>
<dbReference type="PANTHER" id="PTHR11056">
    <property type="entry name" value="HOMOGENTISATE 1,2-DIOXYGENASE"/>
    <property type="match status" value="1"/>
</dbReference>
<dbReference type="InterPro" id="IPR014710">
    <property type="entry name" value="RmlC-like_jellyroll"/>
</dbReference>
<proteinExistence type="inferred from homology"/>
<dbReference type="EMBL" id="CP091430">
    <property type="protein sequence ID" value="UVI30628.1"/>
    <property type="molecule type" value="Genomic_DNA"/>
</dbReference>
<feature type="domain" description="Homogentisate 1,2-dioxygenase N-terminal" evidence="7">
    <location>
        <begin position="102"/>
        <end position="250"/>
    </location>
</feature>
<evidence type="ECO:0000256" key="3">
    <source>
        <dbReference type="ARBA" id="ARBA00022723"/>
    </source>
</evidence>
<gene>
    <name evidence="8" type="ORF">L1F29_01750</name>
</gene>
<evidence type="ECO:0000256" key="4">
    <source>
        <dbReference type="ARBA" id="ARBA00022964"/>
    </source>
</evidence>
<dbReference type="RefSeq" id="WP_258386693.1">
    <property type="nucleotide sequence ID" value="NZ_CP091430.1"/>
</dbReference>
<organism evidence="8 9">
    <name type="scientific">Paenibacillus spongiae</name>
    <dbReference type="NCBI Taxonomy" id="2909671"/>
    <lineage>
        <taxon>Bacteria</taxon>
        <taxon>Bacillati</taxon>
        <taxon>Bacillota</taxon>
        <taxon>Bacilli</taxon>
        <taxon>Bacillales</taxon>
        <taxon>Paenibacillaceae</taxon>
        <taxon>Paenibacillus</taxon>
    </lineage>
</organism>
<dbReference type="PANTHER" id="PTHR11056:SF0">
    <property type="entry name" value="HOMOGENTISATE 1,2-DIOXYGENASE"/>
    <property type="match status" value="1"/>
</dbReference>
<dbReference type="Gene3D" id="2.60.120.10">
    <property type="entry name" value="Jelly Rolls"/>
    <property type="match status" value="1"/>
</dbReference>
<dbReference type="EC" id="1.13.11.5" evidence="8"/>
<dbReference type="Proteomes" id="UP001057877">
    <property type="component" value="Chromosome"/>
</dbReference>
<name>A0ABY5SEC9_9BACL</name>
<dbReference type="GO" id="GO:0004411">
    <property type="term" value="F:homogentisate 1,2-dioxygenase activity"/>
    <property type="evidence" value="ECO:0007669"/>
    <property type="project" value="UniProtKB-EC"/>
</dbReference>
<keyword evidence="4" id="KW-0223">Dioxygenase</keyword>
<keyword evidence="9" id="KW-1185">Reference proteome</keyword>
<reference evidence="8" key="1">
    <citation type="submission" date="2022-01" db="EMBL/GenBank/DDBJ databases">
        <title>Paenibacillus spongiae sp. nov., isolated from marine sponge.</title>
        <authorList>
            <person name="Li Z."/>
            <person name="Zhang M."/>
        </authorList>
    </citation>
    <scope>NUCLEOTIDE SEQUENCE</scope>
    <source>
        <strain evidence="8">PHS-Z3</strain>
    </source>
</reference>
<evidence type="ECO:0000256" key="1">
    <source>
        <dbReference type="ARBA" id="ARBA00001962"/>
    </source>
</evidence>
<protein>
    <submittedName>
        <fullName evidence="8">Homogentisate 1,2-dioxygenase</fullName>
        <ecNumber evidence="8">1.13.11.5</ecNumber>
    </submittedName>
</protein>
<dbReference type="InterPro" id="IPR005708">
    <property type="entry name" value="Homogentis_dOase"/>
</dbReference>
<keyword evidence="5 8" id="KW-0560">Oxidoreductase</keyword>
<evidence type="ECO:0000313" key="8">
    <source>
        <dbReference type="EMBL" id="UVI30628.1"/>
    </source>
</evidence>
<dbReference type="InterPro" id="IPR046452">
    <property type="entry name" value="HgmA_N"/>
</dbReference>
<evidence type="ECO:0000256" key="6">
    <source>
        <dbReference type="ARBA" id="ARBA00023004"/>
    </source>
</evidence>
<evidence type="ECO:0000313" key="9">
    <source>
        <dbReference type="Proteomes" id="UP001057877"/>
    </source>
</evidence>
<sequence length="385" mass="44288">MPFYHRMGEIPRKRHTQFRKSDGTLYREQVMGTKGFSGIQSILYHHTAPTEIVKAEIYASCHVGFEEQGALRHRHFLSGQYRDKGDAVGGRRYILGNEDVMISISNPTKAMTYYYRNADGDELLFVHLGTGKVESIFGTLSYRPGDYIVIPTGTIYRVVPDPGDSKLLNLETRSWITTPKRYRNEHGQLLEHSPFCERDIRLPEKLETYTDTGEYEVRTRSRGYLHAHFYRHHPLNVVGWDGYLYPYIFNIADFEPITGRIHMPPPIHQTFEGHNFVVCSFVPRLFDYHPDAIPTPYFHSNVDSDEVLYYVKGNFMSRKGVTEGSITLHPNGIPHGPHPGKIEAGIGQKETLELAVMIDTFRPLRVAKGAEQLEDQHYPYSWIQP</sequence>
<keyword evidence="3" id="KW-0479">Metal-binding</keyword>